<evidence type="ECO:0000256" key="1">
    <source>
        <dbReference type="ARBA" id="ARBA00023235"/>
    </source>
</evidence>
<dbReference type="Gene3D" id="3.30.70.580">
    <property type="entry name" value="Pseudouridine synthase I, catalytic domain, N-terminal subdomain"/>
    <property type="match status" value="1"/>
</dbReference>
<sequence>MRYFIELSYNGKKYHGWQTQPNAISVQET</sequence>
<organism evidence="2 3">
    <name type="scientific">Halomonas marinisediminis</name>
    <dbReference type="NCBI Taxonomy" id="2546095"/>
    <lineage>
        <taxon>Bacteria</taxon>
        <taxon>Pseudomonadati</taxon>
        <taxon>Pseudomonadota</taxon>
        <taxon>Gammaproteobacteria</taxon>
        <taxon>Oceanospirillales</taxon>
        <taxon>Halomonadaceae</taxon>
        <taxon>Halomonas</taxon>
    </lineage>
</organism>
<reference evidence="2 3" key="1">
    <citation type="submission" date="2019-03" db="EMBL/GenBank/DDBJ databases">
        <title>Halomonas marinisediminis sp. nov., a moderately halophilic bacterium isolated from the Bohai Gulf.</title>
        <authorList>
            <person name="Ji X."/>
        </authorList>
    </citation>
    <scope>NUCLEOTIDE SEQUENCE [LARGE SCALE GENOMIC DNA]</scope>
    <source>
        <strain evidence="2 3">204</strain>
    </source>
</reference>
<feature type="non-terminal residue" evidence="2">
    <location>
        <position position="29"/>
    </location>
</feature>
<evidence type="ECO:0000313" key="2">
    <source>
        <dbReference type="EMBL" id="TDA85990.1"/>
    </source>
</evidence>
<name>A0ABY2D280_9GAMM</name>
<accession>A0ABY2D280</accession>
<keyword evidence="3" id="KW-1185">Reference proteome</keyword>
<gene>
    <name evidence="2" type="ORF">E0702_17235</name>
</gene>
<keyword evidence="1" id="KW-0413">Isomerase</keyword>
<proteinExistence type="predicted"/>
<protein>
    <submittedName>
        <fullName evidence="2">tRNA pseudouridine(38-40) synthase TruA</fullName>
    </submittedName>
</protein>
<dbReference type="SUPFAM" id="SSF55120">
    <property type="entry name" value="Pseudouridine synthase"/>
    <property type="match status" value="1"/>
</dbReference>
<comment type="caution">
    <text evidence="2">The sequence shown here is derived from an EMBL/GenBank/DDBJ whole genome shotgun (WGS) entry which is preliminary data.</text>
</comment>
<evidence type="ECO:0000313" key="3">
    <source>
        <dbReference type="Proteomes" id="UP000294823"/>
    </source>
</evidence>
<dbReference type="EMBL" id="SLTR01000420">
    <property type="protein sequence ID" value="TDA85990.1"/>
    <property type="molecule type" value="Genomic_DNA"/>
</dbReference>
<dbReference type="InterPro" id="IPR020103">
    <property type="entry name" value="PsdUridine_synth_cat_dom_sf"/>
</dbReference>
<dbReference type="Proteomes" id="UP000294823">
    <property type="component" value="Unassembled WGS sequence"/>
</dbReference>
<dbReference type="InterPro" id="IPR020094">
    <property type="entry name" value="TruA/RsuA/RluB/E/F_N"/>
</dbReference>